<gene>
    <name evidence="1" type="ORF">DFP90_1315</name>
</gene>
<protein>
    <submittedName>
        <fullName evidence="1">Uncharacterized protein</fullName>
    </submittedName>
</protein>
<dbReference type="AlphaFoldDB" id="A0A3D9H1F7"/>
<organism evidence="1 2">
    <name type="scientific">Aestuariispira insulae</name>
    <dbReference type="NCBI Taxonomy" id="1461337"/>
    <lineage>
        <taxon>Bacteria</taxon>
        <taxon>Pseudomonadati</taxon>
        <taxon>Pseudomonadota</taxon>
        <taxon>Alphaproteobacteria</taxon>
        <taxon>Rhodospirillales</taxon>
        <taxon>Kiloniellaceae</taxon>
        <taxon>Aestuariispira</taxon>
    </lineage>
</organism>
<reference evidence="1 2" key="1">
    <citation type="submission" date="2018-07" db="EMBL/GenBank/DDBJ databases">
        <title>Genomic Encyclopedia of Type Strains, Phase III (KMG-III): the genomes of soil and plant-associated and newly described type strains.</title>
        <authorList>
            <person name="Whitman W."/>
        </authorList>
    </citation>
    <scope>NUCLEOTIDE SEQUENCE [LARGE SCALE GENOMIC DNA]</scope>
    <source>
        <strain evidence="1 2">CECT 8488</strain>
    </source>
</reference>
<comment type="caution">
    <text evidence="1">The sequence shown here is derived from an EMBL/GenBank/DDBJ whole genome shotgun (WGS) entry which is preliminary data.</text>
</comment>
<name>A0A3D9H1F7_9PROT</name>
<dbReference type="Proteomes" id="UP000256845">
    <property type="component" value="Unassembled WGS sequence"/>
</dbReference>
<evidence type="ECO:0000313" key="2">
    <source>
        <dbReference type="Proteomes" id="UP000256845"/>
    </source>
</evidence>
<accession>A0A3D9H1F7</accession>
<keyword evidence="2" id="KW-1185">Reference proteome</keyword>
<proteinExistence type="predicted"/>
<evidence type="ECO:0000313" key="1">
    <source>
        <dbReference type="EMBL" id="RED43324.1"/>
    </source>
</evidence>
<sequence>MSLYEAAVSFKENGILRPSHSVREGIRLH</sequence>
<dbReference type="EMBL" id="QRDW01000031">
    <property type="protein sequence ID" value="RED43324.1"/>
    <property type="molecule type" value="Genomic_DNA"/>
</dbReference>